<protein>
    <submittedName>
        <fullName evidence="2">Uncharacterized protein</fullName>
    </submittedName>
</protein>
<sequence length="109" mass="13507">MTDVILQTYEGKSLDDLEEIQVSDIWEKCVERKLEDEKHRRKQADTSMPYEPVEIIKWLKWLARQLGEHTEDYLRFFLEEMQPDWLSKIRMYWFYVLAFLPLSLWMRFL</sequence>
<comment type="caution">
    <text evidence="2">The sequence shown here is derived from an EMBL/GenBank/DDBJ whole genome shotgun (WGS) entry which is preliminary data.</text>
</comment>
<dbReference type="AlphaFoldDB" id="X0U515"/>
<reference evidence="2" key="1">
    <citation type="journal article" date="2014" name="Front. Microbiol.">
        <title>High frequency of phylogenetically diverse reductive dehalogenase-homologous genes in deep subseafloor sedimentary metagenomes.</title>
        <authorList>
            <person name="Kawai M."/>
            <person name="Futagami T."/>
            <person name="Toyoda A."/>
            <person name="Takaki Y."/>
            <person name="Nishi S."/>
            <person name="Hori S."/>
            <person name="Arai W."/>
            <person name="Tsubouchi T."/>
            <person name="Morono Y."/>
            <person name="Uchiyama I."/>
            <person name="Ito T."/>
            <person name="Fujiyama A."/>
            <person name="Inagaki F."/>
            <person name="Takami H."/>
        </authorList>
    </citation>
    <scope>NUCLEOTIDE SEQUENCE</scope>
    <source>
        <strain evidence="2">Expedition CK06-06</strain>
    </source>
</reference>
<dbReference type="EMBL" id="BARS01029058">
    <property type="protein sequence ID" value="GAG00665.1"/>
    <property type="molecule type" value="Genomic_DNA"/>
</dbReference>
<name>X0U515_9ZZZZ</name>
<keyword evidence="1" id="KW-0472">Membrane</keyword>
<accession>X0U515</accession>
<organism evidence="2">
    <name type="scientific">marine sediment metagenome</name>
    <dbReference type="NCBI Taxonomy" id="412755"/>
    <lineage>
        <taxon>unclassified sequences</taxon>
        <taxon>metagenomes</taxon>
        <taxon>ecological metagenomes</taxon>
    </lineage>
</organism>
<evidence type="ECO:0000313" key="2">
    <source>
        <dbReference type="EMBL" id="GAG00665.1"/>
    </source>
</evidence>
<keyword evidence="1" id="KW-1133">Transmembrane helix</keyword>
<keyword evidence="1" id="KW-0812">Transmembrane</keyword>
<gene>
    <name evidence="2" type="ORF">S01H1_45473</name>
</gene>
<proteinExistence type="predicted"/>
<feature type="non-terminal residue" evidence="2">
    <location>
        <position position="109"/>
    </location>
</feature>
<feature type="transmembrane region" description="Helical" evidence="1">
    <location>
        <begin position="91"/>
        <end position="108"/>
    </location>
</feature>
<evidence type="ECO:0000256" key="1">
    <source>
        <dbReference type="SAM" id="Phobius"/>
    </source>
</evidence>